<dbReference type="SMART" id="SM00166">
    <property type="entry name" value="UBX"/>
    <property type="match status" value="1"/>
</dbReference>
<evidence type="ECO:0000313" key="4">
    <source>
        <dbReference type="EMBL" id="THX33225.1"/>
    </source>
</evidence>
<protein>
    <recommendedName>
        <fullName evidence="2">UBX domain-containing protein</fullName>
    </recommendedName>
</protein>
<dbReference type="Pfam" id="PF00789">
    <property type="entry name" value="UBX"/>
    <property type="match status" value="1"/>
</dbReference>
<feature type="compositionally biased region" description="Basic and acidic residues" evidence="1">
    <location>
        <begin position="204"/>
        <end position="233"/>
    </location>
</feature>
<feature type="region of interest" description="Disordered" evidence="1">
    <location>
        <begin position="125"/>
        <end position="146"/>
    </location>
</feature>
<name>A0A4S9EFG9_AURPU</name>
<evidence type="ECO:0000256" key="1">
    <source>
        <dbReference type="SAM" id="MobiDB-lite"/>
    </source>
</evidence>
<dbReference type="PANTHER" id="PTHR46424:SF1">
    <property type="entry name" value="UBX DOMAIN-CONTAINING PROTEIN 4"/>
    <property type="match status" value="1"/>
</dbReference>
<dbReference type="Gene3D" id="3.10.20.90">
    <property type="entry name" value="Phosphatidylinositol 3-kinase Catalytic Subunit, Chain A, domain 1"/>
    <property type="match status" value="1"/>
</dbReference>
<dbReference type="PROSITE" id="PS50033">
    <property type="entry name" value="UBX"/>
    <property type="match status" value="1"/>
</dbReference>
<dbReference type="CDD" id="cd01767">
    <property type="entry name" value="UBX"/>
    <property type="match status" value="1"/>
</dbReference>
<feature type="compositionally biased region" description="Basic and acidic residues" evidence="1">
    <location>
        <begin position="515"/>
        <end position="528"/>
    </location>
</feature>
<feature type="region of interest" description="Disordered" evidence="1">
    <location>
        <begin position="445"/>
        <end position="528"/>
    </location>
</feature>
<reference evidence="5 6" key="1">
    <citation type="submission" date="2018-10" db="EMBL/GenBank/DDBJ databases">
        <title>Fifty Aureobasidium pullulans genomes reveal a recombining polyextremotolerant generalist.</title>
        <authorList>
            <person name="Gostincar C."/>
            <person name="Turk M."/>
            <person name="Zajc J."/>
            <person name="Gunde-Cimerman N."/>
        </authorList>
    </citation>
    <scope>NUCLEOTIDE SEQUENCE [LARGE SCALE GENOMIC DNA]</scope>
    <source>
        <strain evidence="4 5">EXF-10081</strain>
        <strain evidence="3 6">EXF-11013</strain>
    </source>
</reference>
<dbReference type="EMBL" id="QZAL01000052">
    <property type="protein sequence ID" value="THW43219.1"/>
    <property type="molecule type" value="Genomic_DNA"/>
</dbReference>
<dbReference type="GO" id="GO:0005783">
    <property type="term" value="C:endoplasmic reticulum"/>
    <property type="evidence" value="ECO:0007669"/>
    <property type="project" value="TreeGrafter"/>
</dbReference>
<feature type="compositionally biased region" description="Low complexity" evidence="1">
    <location>
        <begin position="125"/>
        <end position="138"/>
    </location>
</feature>
<proteinExistence type="predicted"/>
<feature type="region of interest" description="Disordered" evidence="1">
    <location>
        <begin position="159"/>
        <end position="190"/>
    </location>
</feature>
<comment type="caution">
    <text evidence="3">The sequence shown here is derived from an EMBL/GenBank/DDBJ whole genome shotgun (WGS) entry which is preliminary data.</text>
</comment>
<organism evidence="3 6">
    <name type="scientific">Aureobasidium pullulans</name>
    <name type="common">Black yeast</name>
    <name type="synonym">Pullularia pullulans</name>
    <dbReference type="NCBI Taxonomy" id="5580"/>
    <lineage>
        <taxon>Eukaryota</taxon>
        <taxon>Fungi</taxon>
        <taxon>Dikarya</taxon>
        <taxon>Ascomycota</taxon>
        <taxon>Pezizomycotina</taxon>
        <taxon>Dothideomycetes</taxon>
        <taxon>Dothideomycetidae</taxon>
        <taxon>Dothideales</taxon>
        <taxon>Saccotheciaceae</taxon>
        <taxon>Aureobasidium</taxon>
    </lineage>
</organism>
<dbReference type="InterPro" id="IPR029071">
    <property type="entry name" value="Ubiquitin-like_domsf"/>
</dbReference>
<dbReference type="EMBL" id="QZAT01000011">
    <property type="protein sequence ID" value="THX33225.1"/>
    <property type="molecule type" value="Genomic_DNA"/>
</dbReference>
<dbReference type="Proteomes" id="UP000310687">
    <property type="component" value="Unassembled WGS sequence"/>
</dbReference>
<accession>A0A4S9EFG9</accession>
<dbReference type="GO" id="GO:0036503">
    <property type="term" value="P:ERAD pathway"/>
    <property type="evidence" value="ECO:0007669"/>
    <property type="project" value="TreeGrafter"/>
</dbReference>
<feature type="region of interest" description="Disordered" evidence="1">
    <location>
        <begin position="204"/>
        <end position="307"/>
    </location>
</feature>
<dbReference type="InterPro" id="IPR001012">
    <property type="entry name" value="UBX_dom"/>
</dbReference>
<evidence type="ECO:0000259" key="2">
    <source>
        <dbReference type="PROSITE" id="PS50033"/>
    </source>
</evidence>
<dbReference type="Proteomes" id="UP000310374">
    <property type="component" value="Unassembled WGS sequence"/>
</dbReference>
<feature type="compositionally biased region" description="Polar residues" evidence="1">
    <location>
        <begin position="485"/>
        <end position="498"/>
    </location>
</feature>
<dbReference type="SUPFAM" id="SSF54236">
    <property type="entry name" value="Ubiquitin-like"/>
    <property type="match status" value="1"/>
</dbReference>
<evidence type="ECO:0000313" key="5">
    <source>
        <dbReference type="Proteomes" id="UP000310374"/>
    </source>
</evidence>
<feature type="domain" description="UBX" evidence="2">
    <location>
        <begin position="307"/>
        <end position="388"/>
    </location>
</feature>
<gene>
    <name evidence="4" type="ORF">D6D12_01769</name>
    <name evidence="3" type="ORF">D6D22_04585</name>
</gene>
<dbReference type="PANTHER" id="PTHR46424">
    <property type="entry name" value="UBX DOMAIN-CONTAINING PROTEIN 4"/>
    <property type="match status" value="1"/>
</dbReference>
<feature type="compositionally biased region" description="Basic and acidic residues" evidence="1">
    <location>
        <begin position="245"/>
        <end position="282"/>
    </location>
</feature>
<evidence type="ECO:0000313" key="3">
    <source>
        <dbReference type="EMBL" id="THW43219.1"/>
    </source>
</evidence>
<evidence type="ECO:0000313" key="6">
    <source>
        <dbReference type="Proteomes" id="UP000310687"/>
    </source>
</evidence>
<sequence length="528" mass="57175">MFFQGDLQSGISLAIQEHKLVACFVRQDDDETSHKWESEWLTAPLDTSSDAPDQKSVGERLGEKAVLLRINAGSTEAGFLGAFCSLASMPKLLVIRAGSVVEDIDANVTEDEFKKRIAALLQPLTQPQTTQSTTSIPQNEDSATADVSQVLSSVPYIGERGTALRDSGTTSQETAETNVPIPAPTQGNNATMQQFLTERGARLEAERKRKEEADKEARKTTAKARKESSDKQAAESSSLPPSKQDWADQQRSRNKEARVERERILKSIESDKAARKEKERQRRLAAQGEPSSAAAQRPVHTDTAPGRNSTVCALQIRLFDGSSLRTRFDPSATLATAVRTYISQNSQTDIPYEFRQILLPNPSRNISVGEEGESLKSLGLTPNATLVLVPIKGYTDAYASGGGGLVSKGFNAGFGLLSGAASMLGTAVGGVMGYASGSNERQGPYVAGTADESETSNAEGERLANRTGGINIRTLGDQRRETEQSTELYNGNQVSTWTKPRLRMSVTDGNQLNFEPRKKKDGQDAKDD</sequence>
<dbReference type="AlphaFoldDB" id="A0A4S9EFG9"/>
<feature type="compositionally biased region" description="Polar residues" evidence="1">
    <location>
        <begin position="167"/>
        <end position="177"/>
    </location>
</feature>